<evidence type="ECO:0000256" key="4">
    <source>
        <dbReference type="SAM" id="MobiDB-lite"/>
    </source>
</evidence>
<dbReference type="EMBL" id="CP000463">
    <property type="protein sequence ID" value="ABJ04595.1"/>
    <property type="molecule type" value="Genomic_DNA"/>
</dbReference>
<name>Q07TY9_RHOP5</name>
<dbReference type="eggNOG" id="COG2890">
    <property type="taxonomic scope" value="Bacteria"/>
</dbReference>
<feature type="region of interest" description="Disordered" evidence="4">
    <location>
        <begin position="1"/>
        <end position="25"/>
    </location>
</feature>
<dbReference type="GO" id="GO:0008276">
    <property type="term" value="F:protein methyltransferase activity"/>
    <property type="evidence" value="ECO:0007669"/>
    <property type="project" value="TreeGrafter"/>
</dbReference>
<evidence type="ECO:0000256" key="2">
    <source>
        <dbReference type="ARBA" id="ARBA00022679"/>
    </source>
</evidence>
<dbReference type="OrthoDB" id="8137816at2"/>
<evidence type="ECO:0000256" key="3">
    <source>
        <dbReference type="ARBA" id="ARBA00022691"/>
    </source>
</evidence>
<dbReference type="GO" id="GO:0008757">
    <property type="term" value="F:S-adenosylmethionine-dependent methyltransferase activity"/>
    <property type="evidence" value="ECO:0007669"/>
    <property type="project" value="TreeGrafter"/>
</dbReference>
<dbReference type="AlphaFoldDB" id="Q07TY9"/>
<dbReference type="Pfam" id="PF06325">
    <property type="entry name" value="PrmA"/>
    <property type="match status" value="1"/>
</dbReference>
<evidence type="ECO:0000256" key="1">
    <source>
        <dbReference type="ARBA" id="ARBA00022603"/>
    </source>
</evidence>
<dbReference type="PANTHER" id="PTHR45875:SF1">
    <property type="entry name" value="METHYLTRANSFERASE N6AMT1"/>
    <property type="match status" value="1"/>
</dbReference>
<reference evidence="5" key="1">
    <citation type="submission" date="2006-09" db="EMBL/GenBank/DDBJ databases">
        <title>Complete sequence of Rhodopseudomonas palustris BisA53.</title>
        <authorList>
            <consortium name="US DOE Joint Genome Institute"/>
            <person name="Copeland A."/>
            <person name="Lucas S."/>
            <person name="Lapidus A."/>
            <person name="Barry K."/>
            <person name="Detter J.C."/>
            <person name="Glavina del Rio T."/>
            <person name="Hammon N."/>
            <person name="Israni S."/>
            <person name="Dalin E."/>
            <person name="Tice H."/>
            <person name="Pitluck S."/>
            <person name="Chain P."/>
            <person name="Malfatti S."/>
            <person name="Shin M."/>
            <person name="Vergez L."/>
            <person name="Schmutz J."/>
            <person name="Larimer F."/>
            <person name="Land M."/>
            <person name="Hauser L."/>
            <person name="Pelletier D.A."/>
            <person name="Kyrpides N."/>
            <person name="Kim E."/>
            <person name="Harwood C.S."/>
            <person name="Oda Y."/>
            <person name="Richardson P."/>
        </authorList>
    </citation>
    <scope>NUCLEOTIDE SEQUENCE [LARGE SCALE GENOMIC DNA]</scope>
    <source>
        <strain evidence="5">BisA53</strain>
    </source>
</reference>
<dbReference type="GO" id="GO:0035657">
    <property type="term" value="C:eRF1 methyltransferase complex"/>
    <property type="evidence" value="ECO:0007669"/>
    <property type="project" value="TreeGrafter"/>
</dbReference>
<dbReference type="Gene3D" id="3.40.50.150">
    <property type="entry name" value="Vaccinia Virus protein VP39"/>
    <property type="match status" value="1"/>
</dbReference>
<sequence>MTDSALRGAAKTDQFKTGQCPNDQHQNDNCLNDKYKADQYGADQYEADQYSWPRTLFRRFVHWGAHTFILSSKRTRHVRVDDVELEVPPSVFHPGHFITSKMFAGYLRRQDFAGKRVVEVGTGSGILAISAALAGASHVLALDINPNAVRAARMNANFNGVGAQSEARVSDLFSALAADEKFDVVISSPPSFAGEPADLADRAWFAGPGYRCLSGLFSAARAHLNDGGEMLLLLSSDTNIALLKTWALEAGFAWQQVAEKSIWVESFVIFRLTLGAAAQASSSDSPVVEAV</sequence>
<dbReference type="SUPFAM" id="SSF53335">
    <property type="entry name" value="S-adenosyl-L-methionine-dependent methyltransferases"/>
    <property type="match status" value="1"/>
</dbReference>
<dbReference type="InterPro" id="IPR052190">
    <property type="entry name" value="Euk-Arch_PrmC-MTase"/>
</dbReference>
<dbReference type="PANTHER" id="PTHR45875">
    <property type="entry name" value="METHYLTRANSFERASE N6AMT1"/>
    <property type="match status" value="1"/>
</dbReference>
<protein>
    <submittedName>
        <fullName evidence="5">Methyltransferase small</fullName>
    </submittedName>
</protein>
<gene>
    <name evidence="5" type="ordered locus">RPE_0637</name>
</gene>
<evidence type="ECO:0000313" key="5">
    <source>
        <dbReference type="EMBL" id="ABJ04595.1"/>
    </source>
</evidence>
<dbReference type="CDD" id="cd02440">
    <property type="entry name" value="AdoMet_MTases"/>
    <property type="match status" value="1"/>
</dbReference>
<organism evidence="5">
    <name type="scientific">Rhodopseudomonas palustris (strain BisA53)</name>
    <dbReference type="NCBI Taxonomy" id="316055"/>
    <lineage>
        <taxon>Bacteria</taxon>
        <taxon>Pseudomonadati</taxon>
        <taxon>Pseudomonadota</taxon>
        <taxon>Alphaproteobacteria</taxon>
        <taxon>Hyphomicrobiales</taxon>
        <taxon>Nitrobacteraceae</taxon>
        <taxon>Rhodopseudomonas</taxon>
    </lineage>
</organism>
<feature type="compositionally biased region" description="Polar residues" evidence="4">
    <location>
        <begin position="15"/>
        <end position="25"/>
    </location>
</feature>
<dbReference type="HOGENOM" id="CLU_905798_0_0_5"/>
<dbReference type="GO" id="GO:0032259">
    <property type="term" value="P:methylation"/>
    <property type="evidence" value="ECO:0007669"/>
    <property type="project" value="UniProtKB-KW"/>
</dbReference>
<keyword evidence="3" id="KW-0949">S-adenosyl-L-methionine</keyword>
<keyword evidence="2 5" id="KW-0808">Transferase</keyword>
<dbReference type="InterPro" id="IPR029063">
    <property type="entry name" value="SAM-dependent_MTases_sf"/>
</dbReference>
<keyword evidence="1 5" id="KW-0489">Methyltransferase</keyword>
<dbReference type="KEGG" id="rpe:RPE_0637"/>
<proteinExistence type="predicted"/>
<accession>Q07TY9</accession>
<dbReference type="STRING" id="316055.RPE_0637"/>